<evidence type="ECO:0000313" key="3">
    <source>
        <dbReference type="Proteomes" id="UP000053477"/>
    </source>
</evidence>
<organism evidence="2 3">
    <name type="scientific">Schizopora paradoxa</name>
    <dbReference type="NCBI Taxonomy" id="27342"/>
    <lineage>
        <taxon>Eukaryota</taxon>
        <taxon>Fungi</taxon>
        <taxon>Dikarya</taxon>
        <taxon>Basidiomycota</taxon>
        <taxon>Agaricomycotina</taxon>
        <taxon>Agaricomycetes</taxon>
        <taxon>Hymenochaetales</taxon>
        <taxon>Schizoporaceae</taxon>
        <taxon>Schizopora</taxon>
    </lineage>
</organism>
<gene>
    <name evidence="2" type="ORF">SCHPADRAFT_935826</name>
</gene>
<reference evidence="2 3" key="1">
    <citation type="submission" date="2015-04" db="EMBL/GenBank/DDBJ databases">
        <title>Complete genome sequence of Schizopora paradoxa KUC8140, a cosmopolitan wood degrader in East Asia.</title>
        <authorList>
            <consortium name="DOE Joint Genome Institute"/>
            <person name="Min B."/>
            <person name="Park H."/>
            <person name="Jang Y."/>
            <person name="Kim J.-J."/>
            <person name="Kim K.H."/>
            <person name="Pangilinan J."/>
            <person name="Lipzen A."/>
            <person name="Riley R."/>
            <person name="Grigoriev I.V."/>
            <person name="Spatafora J.W."/>
            <person name="Choi I.-G."/>
        </authorList>
    </citation>
    <scope>NUCLEOTIDE SEQUENCE [LARGE SCALE GENOMIC DNA]</scope>
    <source>
        <strain evidence="2 3">KUC8140</strain>
    </source>
</reference>
<feature type="region of interest" description="Disordered" evidence="1">
    <location>
        <begin position="55"/>
        <end position="89"/>
    </location>
</feature>
<dbReference type="Proteomes" id="UP000053477">
    <property type="component" value="Unassembled WGS sequence"/>
</dbReference>
<name>A0A0H2SNV3_9AGAM</name>
<dbReference type="EMBL" id="KQ085891">
    <property type="protein sequence ID" value="KLO18776.1"/>
    <property type="molecule type" value="Genomic_DNA"/>
</dbReference>
<sequence length="186" mass="20514">MSNDLQYYTPSDNLNEHIALAHSQIFTEPSLGPYGYLPPPFDITSLLEDSCDGVQSVQRRGHASSRRRKRDRTVRSKAPDPIWKTTGPEDYMQVPDVSFPFSQTLPCLSTNDNTERTEVETQGSFPVDMGIELFGLKISVHMTFSVSETSANRSSGTLSSGFRRSIAIFLNSIADVLLPAGDHTAA</sequence>
<proteinExistence type="predicted"/>
<dbReference type="InParanoid" id="A0A0H2SNV3"/>
<feature type="compositionally biased region" description="Basic residues" evidence="1">
    <location>
        <begin position="59"/>
        <end position="72"/>
    </location>
</feature>
<evidence type="ECO:0000313" key="2">
    <source>
        <dbReference type="EMBL" id="KLO18776.1"/>
    </source>
</evidence>
<protein>
    <submittedName>
        <fullName evidence="2">Uncharacterized protein</fullName>
    </submittedName>
</protein>
<accession>A0A0H2SNV3</accession>
<keyword evidence="3" id="KW-1185">Reference proteome</keyword>
<dbReference type="AlphaFoldDB" id="A0A0H2SNV3"/>
<evidence type="ECO:0000256" key="1">
    <source>
        <dbReference type="SAM" id="MobiDB-lite"/>
    </source>
</evidence>